<evidence type="ECO:0000313" key="2">
    <source>
        <dbReference type="Proteomes" id="UP000002668"/>
    </source>
</evidence>
<dbReference type="STRING" id="985895.E5A5K2"/>
<dbReference type="VEuPathDB" id="FungiDB:LEMA_P081390.1"/>
<dbReference type="PANTHER" id="PTHR35186:SF4">
    <property type="entry name" value="PRION-INHIBITION AND PROPAGATION HELO DOMAIN-CONTAINING PROTEIN"/>
    <property type="match status" value="1"/>
</dbReference>
<dbReference type="InParanoid" id="E5A5K2"/>
<dbReference type="HOGENOM" id="CLU_1603029_0_0_1"/>
<keyword evidence="2" id="KW-1185">Reference proteome</keyword>
<accession>E5A5K2</accession>
<name>E5A5K2_LEPMJ</name>
<organism evidence="2">
    <name type="scientific">Leptosphaeria maculans (strain JN3 / isolate v23.1.3 / race Av1-4-5-6-7-8)</name>
    <name type="common">Blackleg fungus</name>
    <name type="synonym">Phoma lingam</name>
    <dbReference type="NCBI Taxonomy" id="985895"/>
    <lineage>
        <taxon>Eukaryota</taxon>
        <taxon>Fungi</taxon>
        <taxon>Dikarya</taxon>
        <taxon>Ascomycota</taxon>
        <taxon>Pezizomycotina</taxon>
        <taxon>Dothideomycetes</taxon>
        <taxon>Pleosporomycetidae</taxon>
        <taxon>Pleosporales</taxon>
        <taxon>Pleosporineae</taxon>
        <taxon>Leptosphaeriaceae</taxon>
        <taxon>Plenodomus</taxon>
        <taxon>Plenodomus lingam/Leptosphaeria maculans species complex</taxon>
    </lineage>
</organism>
<reference evidence="2" key="1">
    <citation type="journal article" date="2011" name="Nat. Commun.">
        <title>Effector diversification within compartments of the Leptosphaeria maculans genome affected by Repeat-Induced Point mutations.</title>
        <authorList>
            <person name="Rouxel T."/>
            <person name="Grandaubert J."/>
            <person name="Hane J.K."/>
            <person name="Hoede C."/>
            <person name="van de Wouw A.P."/>
            <person name="Couloux A."/>
            <person name="Dominguez V."/>
            <person name="Anthouard V."/>
            <person name="Bally P."/>
            <person name="Bourras S."/>
            <person name="Cozijnsen A.J."/>
            <person name="Ciuffetti L.M."/>
            <person name="Degrave A."/>
            <person name="Dilmaghani A."/>
            <person name="Duret L."/>
            <person name="Fudal I."/>
            <person name="Goodwin S.B."/>
            <person name="Gout L."/>
            <person name="Glaser N."/>
            <person name="Linglin J."/>
            <person name="Kema G.H.J."/>
            <person name="Lapalu N."/>
            <person name="Lawrence C.B."/>
            <person name="May K."/>
            <person name="Meyer M."/>
            <person name="Ollivier B."/>
            <person name="Poulain J."/>
            <person name="Schoch C.L."/>
            <person name="Simon A."/>
            <person name="Spatafora J.W."/>
            <person name="Stachowiak A."/>
            <person name="Turgeon B.G."/>
            <person name="Tyler B.M."/>
            <person name="Vincent D."/>
            <person name="Weissenbach J."/>
            <person name="Amselem J."/>
            <person name="Quesneville H."/>
            <person name="Oliver R.P."/>
            <person name="Wincker P."/>
            <person name="Balesdent M.-H."/>
            <person name="Howlett B.J."/>
        </authorList>
    </citation>
    <scope>NUCLEOTIDE SEQUENCE [LARGE SCALE GENOMIC DNA]</scope>
    <source>
        <strain evidence="2">JN3 / isolate v23.1.3 / race Av1-4-5-6-7-8</strain>
    </source>
</reference>
<dbReference type="OrthoDB" id="3565018at2759"/>
<sequence>MEKLGMYQGKISDLCKALASVPQLPVQQEPCLGYVEDGSKRRYSIHPCQSPCPQQPWTKYSLHPILTHQANIGHGLTLGDRHRIAVALASSTLQLYQTPWLDEDWSDKDFILPIEQVLRLRAFLFALGVVLIELLYGKTIEELQLPQDLVGCEATPGVVWCTVETN</sequence>
<dbReference type="PANTHER" id="PTHR35186">
    <property type="entry name" value="ANK_REP_REGION DOMAIN-CONTAINING PROTEIN"/>
    <property type="match status" value="1"/>
</dbReference>
<evidence type="ECO:0000313" key="1">
    <source>
        <dbReference type="EMBL" id="CBX98900.1"/>
    </source>
</evidence>
<dbReference type="EMBL" id="FP929134">
    <property type="protein sequence ID" value="CBX98900.1"/>
    <property type="molecule type" value="Genomic_DNA"/>
</dbReference>
<dbReference type="AlphaFoldDB" id="E5A5K2"/>
<protein>
    <submittedName>
        <fullName evidence="1">Predicted protein</fullName>
    </submittedName>
</protein>
<proteinExistence type="predicted"/>
<dbReference type="Proteomes" id="UP000002668">
    <property type="component" value="Genome"/>
</dbReference>
<gene>
    <name evidence="1" type="ORF">LEMA_P081390.1</name>
</gene>